<proteinExistence type="predicted"/>
<accession>A0AAV4DH39</accession>
<dbReference type="Proteomes" id="UP000735302">
    <property type="component" value="Unassembled WGS sequence"/>
</dbReference>
<dbReference type="EMBL" id="BLXT01007882">
    <property type="protein sequence ID" value="GFO43491.1"/>
    <property type="molecule type" value="Genomic_DNA"/>
</dbReference>
<comment type="caution">
    <text evidence="1">The sequence shown here is derived from an EMBL/GenBank/DDBJ whole genome shotgun (WGS) entry which is preliminary data.</text>
</comment>
<evidence type="ECO:0000313" key="1">
    <source>
        <dbReference type="EMBL" id="GFO43491.1"/>
    </source>
</evidence>
<dbReference type="AlphaFoldDB" id="A0AAV4DH39"/>
<keyword evidence="2" id="KW-1185">Reference proteome</keyword>
<gene>
    <name evidence="1" type="ORF">PoB_006999600</name>
</gene>
<name>A0AAV4DH39_9GAST</name>
<organism evidence="1 2">
    <name type="scientific">Plakobranchus ocellatus</name>
    <dbReference type="NCBI Taxonomy" id="259542"/>
    <lineage>
        <taxon>Eukaryota</taxon>
        <taxon>Metazoa</taxon>
        <taxon>Spiralia</taxon>
        <taxon>Lophotrochozoa</taxon>
        <taxon>Mollusca</taxon>
        <taxon>Gastropoda</taxon>
        <taxon>Heterobranchia</taxon>
        <taxon>Euthyneura</taxon>
        <taxon>Panpulmonata</taxon>
        <taxon>Sacoglossa</taxon>
        <taxon>Placobranchoidea</taxon>
        <taxon>Plakobranchidae</taxon>
        <taxon>Plakobranchus</taxon>
    </lineage>
</organism>
<evidence type="ECO:0000313" key="2">
    <source>
        <dbReference type="Proteomes" id="UP000735302"/>
    </source>
</evidence>
<protein>
    <submittedName>
        <fullName evidence="1">Uncharacterized protein</fullName>
    </submittedName>
</protein>
<sequence length="205" mass="22532">MSWAWTPHMLYCDEDSGLIVRAIRQPDGHGTDLPGFHVPAGLDIGPLLPVISRLVETWTTANSGDKSAVLNQWLEQVHKPTKTTCQKLKGNILVMQTFGADRPLIKTDISVRRIFCRPHFVDLIWNPQYSTSSSPLSHSPVCSSQDHVDKLTLAQSFVAPHRLPSTADTEGGHAPVRDTSLYHLSPALSSLDRGSLGGKAILRRP</sequence>
<reference evidence="1 2" key="1">
    <citation type="journal article" date="2021" name="Elife">
        <title>Chloroplast acquisition without the gene transfer in kleptoplastic sea slugs, Plakobranchus ocellatus.</title>
        <authorList>
            <person name="Maeda T."/>
            <person name="Takahashi S."/>
            <person name="Yoshida T."/>
            <person name="Shimamura S."/>
            <person name="Takaki Y."/>
            <person name="Nagai Y."/>
            <person name="Toyoda A."/>
            <person name="Suzuki Y."/>
            <person name="Arimoto A."/>
            <person name="Ishii H."/>
            <person name="Satoh N."/>
            <person name="Nishiyama T."/>
            <person name="Hasebe M."/>
            <person name="Maruyama T."/>
            <person name="Minagawa J."/>
            <person name="Obokata J."/>
            <person name="Shigenobu S."/>
        </authorList>
    </citation>
    <scope>NUCLEOTIDE SEQUENCE [LARGE SCALE GENOMIC DNA]</scope>
</reference>